<dbReference type="OrthoDB" id="1906229at2759"/>
<dbReference type="InterPro" id="IPR015270">
    <property type="entry name" value="RDM1_plant"/>
</dbReference>
<feature type="compositionally biased region" description="Basic and acidic residues" evidence="1">
    <location>
        <begin position="25"/>
        <end position="34"/>
    </location>
</feature>
<protein>
    <submittedName>
        <fullName evidence="2">Protein RDM1</fullName>
    </submittedName>
</protein>
<dbReference type="EMBL" id="RXIC02000021">
    <property type="protein sequence ID" value="KAB1217876.1"/>
    <property type="molecule type" value="Genomic_DNA"/>
</dbReference>
<keyword evidence="3" id="KW-1185">Reference proteome</keyword>
<dbReference type="GO" id="GO:0000419">
    <property type="term" value="C:RNA polymerase V complex"/>
    <property type="evidence" value="ECO:0007669"/>
    <property type="project" value="TreeGrafter"/>
</dbReference>
<reference evidence="2 3" key="1">
    <citation type="journal article" date="2019" name="Plant Biotechnol. J.">
        <title>The red bayberry genome and genetic basis of sex determination.</title>
        <authorList>
            <person name="Jia H.M."/>
            <person name="Jia H.J."/>
            <person name="Cai Q.L."/>
            <person name="Wang Y."/>
            <person name="Zhao H.B."/>
            <person name="Yang W.F."/>
            <person name="Wang G.Y."/>
            <person name="Li Y.H."/>
            <person name="Zhan D.L."/>
            <person name="Shen Y.T."/>
            <person name="Niu Q.F."/>
            <person name="Chang L."/>
            <person name="Qiu J."/>
            <person name="Zhao L."/>
            <person name="Xie H.B."/>
            <person name="Fu W.Y."/>
            <person name="Jin J."/>
            <person name="Li X.W."/>
            <person name="Jiao Y."/>
            <person name="Zhou C.C."/>
            <person name="Tu T."/>
            <person name="Chai C.Y."/>
            <person name="Gao J.L."/>
            <person name="Fan L.J."/>
            <person name="van de Weg E."/>
            <person name="Wang J.Y."/>
            <person name="Gao Z.S."/>
        </authorList>
    </citation>
    <scope>NUCLEOTIDE SEQUENCE [LARGE SCALE GENOMIC DNA]</scope>
    <source>
        <tissue evidence="2">Leaves</tissue>
    </source>
</reference>
<sequence>MLRRNGPIYSNHLLISDSDTESDDNQSKHTDSLRLKRHAKGKGIAKECPERKKNKREQLVDEGSNGKVKVLKKDPGLNPKYEGLNPNLLIMLSDVKYEESTVQEAKRYQEYMEQVPIPESRGADIPFVTWVGLAKSMQEFYKQQLHYSTHLLLTLWDQSMVDGGREEQNKTVGSIMDPKKAEATVWDVEEVHRRCTSYIHLAKLWLCDPRYQAFVDQDGYDI</sequence>
<dbReference type="SUPFAM" id="SSF109920">
    <property type="entry name" value="Hypothetical protein At3g22680"/>
    <property type="match status" value="1"/>
</dbReference>
<dbReference type="GO" id="GO:0080188">
    <property type="term" value="P:gene silencing by siRNA-directed DNA methylation"/>
    <property type="evidence" value="ECO:0007669"/>
    <property type="project" value="InterPro"/>
</dbReference>
<accession>A0A6A1W0M8</accession>
<dbReference type="PANTHER" id="PTHR36366:SF3">
    <property type="entry name" value="PROTEIN RDM1"/>
    <property type="match status" value="1"/>
</dbReference>
<dbReference type="Pfam" id="PF09187">
    <property type="entry name" value="RdDM_RDM1"/>
    <property type="match status" value="1"/>
</dbReference>
<evidence type="ECO:0000256" key="1">
    <source>
        <dbReference type="SAM" id="MobiDB-lite"/>
    </source>
</evidence>
<feature type="region of interest" description="Disordered" evidence="1">
    <location>
        <begin position="1"/>
        <end position="67"/>
    </location>
</feature>
<name>A0A6A1W0M8_9ROSI</name>
<gene>
    <name evidence="2" type="ORF">CJ030_MR3G014714</name>
</gene>
<dbReference type="Gene3D" id="1.20.120.690">
    <property type="entry name" value="RDM1 protein domain"/>
    <property type="match status" value="1"/>
</dbReference>
<comment type="caution">
    <text evidence="2">The sequence shown here is derived from an EMBL/GenBank/DDBJ whole genome shotgun (WGS) entry which is preliminary data.</text>
</comment>
<organism evidence="2 3">
    <name type="scientific">Morella rubra</name>
    <name type="common">Chinese bayberry</name>
    <dbReference type="NCBI Taxonomy" id="262757"/>
    <lineage>
        <taxon>Eukaryota</taxon>
        <taxon>Viridiplantae</taxon>
        <taxon>Streptophyta</taxon>
        <taxon>Embryophyta</taxon>
        <taxon>Tracheophyta</taxon>
        <taxon>Spermatophyta</taxon>
        <taxon>Magnoliopsida</taxon>
        <taxon>eudicotyledons</taxon>
        <taxon>Gunneridae</taxon>
        <taxon>Pentapetalae</taxon>
        <taxon>rosids</taxon>
        <taxon>fabids</taxon>
        <taxon>Fagales</taxon>
        <taxon>Myricaceae</taxon>
        <taxon>Morella</taxon>
    </lineage>
</organism>
<evidence type="ECO:0000313" key="2">
    <source>
        <dbReference type="EMBL" id="KAB1217876.1"/>
    </source>
</evidence>
<dbReference type="PANTHER" id="PTHR36366">
    <property type="entry name" value="PROTEIN RDM1"/>
    <property type="match status" value="1"/>
</dbReference>
<dbReference type="AlphaFoldDB" id="A0A6A1W0M8"/>
<dbReference type="Proteomes" id="UP000516437">
    <property type="component" value="Chromosome 3"/>
</dbReference>
<evidence type="ECO:0000313" key="3">
    <source>
        <dbReference type="Proteomes" id="UP000516437"/>
    </source>
</evidence>
<dbReference type="InterPro" id="IPR036319">
    <property type="entry name" value="RDM1_sf"/>
</dbReference>
<feature type="compositionally biased region" description="Basic and acidic residues" evidence="1">
    <location>
        <begin position="44"/>
        <end position="59"/>
    </location>
</feature>
<proteinExistence type="predicted"/>